<feature type="domain" description="FMN-binding" evidence="1">
    <location>
        <begin position="79"/>
        <end position="169"/>
    </location>
</feature>
<sequence>MNFRKRITVILAFFSLMFFGFGIPKNVQKKMDKEVEKIFDTTNYSLTSFAVSKTVNEQLPTKITTDNFFHIKQGNTLLGYAFVDQAPSKTAQFDYLVIFNPNLEIIHSKVLIYREEYGGEIGSKRWLEQFTGKTGKDRVSHETNIDGISGATISVRSMTTSMDKLLQTVGILQEKNLL</sequence>
<dbReference type="SMART" id="SM00900">
    <property type="entry name" value="FMN_bind"/>
    <property type="match status" value="1"/>
</dbReference>
<dbReference type="InterPro" id="IPR007329">
    <property type="entry name" value="FMN-bd"/>
</dbReference>
<protein>
    <submittedName>
        <fullName evidence="2">Electron transport complex subunit RsxG</fullName>
    </submittedName>
</protein>
<dbReference type="AlphaFoldDB" id="A0A221UZH9"/>
<proteinExistence type="predicted"/>
<dbReference type="Pfam" id="PF04205">
    <property type="entry name" value="FMN_bind"/>
    <property type="match status" value="1"/>
</dbReference>
<gene>
    <name evidence="2" type="primary">rsxG</name>
    <name evidence="2" type="ORF">AREALGSMS7_03327</name>
</gene>
<evidence type="ECO:0000259" key="1">
    <source>
        <dbReference type="SMART" id="SM00900"/>
    </source>
</evidence>
<dbReference type="GO" id="GO:0016020">
    <property type="term" value="C:membrane"/>
    <property type="evidence" value="ECO:0007669"/>
    <property type="project" value="InterPro"/>
</dbReference>
<evidence type="ECO:0000313" key="2">
    <source>
        <dbReference type="EMBL" id="ASO06752.1"/>
    </source>
</evidence>
<dbReference type="EMBL" id="CP022515">
    <property type="protein sequence ID" value="ASO06752.1"/>
    <property type="molecule type" value="Genomic_DNA"/>
</dbReference>
<dbReference type="KEGG" id="aalg:AREALGSMS7_03327"/>
<reference evidence="2 3" key="1">
    <citation type="submission" date="2017-07" db="EMBL/GenBank/DDBJ databases">
        <title>Genome Sequence of Arenibacter algicola Strain SMS7 Isolated from a culture of the Diatom Skeletonema marinoi.</title>
        <authorList>
            <person name="Topel M."/>
            <person name="Pinder M.I.M."/>
            <person name="Johansson O.N."/>
            <person name="Kourtchenko O."/>
            <person name="Godhe A."/>
            <person name="Clarke A.K."/>
        </authorList>
    </citation>
    <scope>NUCLEOTIDE SEQUENCE [LARGE SCALE GENOMIC DNA]</scope>
    <source>
        <strain evidence="2 3">SMS7</strain>
    </source>
</reference>
<dbReference type="STRING" id="616991.GCA_000733925_01651"/>
<dbReference type="eggNOG" id="COG4659">
    <property type="taxonomic scope" value="Bacteria"/>
</dbReference>
<accession>A0A221UZH9</accession>
<dbReference type="RefSeq" id="WP_031443418.1">
    <property type="nucleotide sequence ID" value="NZ_CP022515.1"/>
</dbReference>
<dbReference type="Proteomes" id="UP000204551">
    <property type="component" value="Chromosome"/>
</dbReference>
<name>A0A221UZH9_9FLAO</name>
<evidence type="ECO:0000313" key="3">
    <source>
        <dbReference type="Proteomes" id="UP000204551"/>
    </source>
</evidence>
<dbReference type="GO" id="GO:0010181">
    <property type="term" value="F:FMN binding"/>
    <property type="evidence" value="ECO:0007669"/>
    <property type="project" value="InterPro"/>
</dbReference>
<organism evidence="2 3">
    <name type="scientific">Arenibacter algicola</name>
    <dbReference type="NCBI Taxonomy" id="616991"/>
    <lineage>
        <taxon>Bacteria</taxon>
        <taxon>Pseudomonadati</taxon>
        <taxon>Bacteroidota</taxon>
        <taxon>Flavobacteriia</taxon>
        <taxon>Flavobacteriales</taxon>
        <taxon>Flavobacteriaceae</taxon>
        <taxon>Arenibacter</taxon>
    </lineage>
</organism>